<keyword evidence="2" id="KW-0576">Peroxisome</keyword>
<comment type="subcellular location">
    <subcellularLocation>
        <location evidence="1">Peroxisome</location>
    </subcellularLocation>
</comment>
<dbReference type="Proteomes" id="UP000002033">
    <property type="component" value="Chromosome"/>
</dbReference>
<dbReference type="SUPFAM" id="SSF52096">
    <property type="entry name" value="ClpP/crotonase"/>
    <property type="match status" value="1"/>
</dbReference>
<protein>
    <submittedName>
        <fullName evidence="4">Enoyl-CoA hydratase/isomerase</fullName>
    </submittedName>
</protein>
<reference evidence="5" key="1">
    <citation type="journal article" date="2011" name="J. Bacteriol.">
        <title>Genome sequences of eight morphologically diverse alphaproteobacteria.</title>
        <authorList>
            <consortium name="US DOE Joint Genome Institute"/>
            <person name="Brown P.J."/>
            <person name="Kysela D.T."/>
            <person name="Buechlein A."/>
            <person name="Hemmerich C."/>
            <person name="Brun Y.V."/>
        </authorList>
    </citation>
    <scope>NUCLEOTIDE SEQUENCE [LARGE SCALE GENOMIC DNA]</scope>
    <source>
        <strain evidence="5">ATCC 51888 / DSM 1869 / NCIB 11706 / TK 0415</strain>
    </source>
</reference>
<dbReference type="HOGENOM" id="CLU_009834_7_2_5"/>
<dbReference type="EMBL" id="CP002083">
    <property type="protein sequence ID" value="ADJ23782.1"/>
    <property type="molecule type" value="Genomic_DNA"/>
</dbReference>
<organism evidence="4 5">
    <name type="scientific">Hyphomicrobium denitrificans (strain ATCC 51888 / DSM 1869 / NCIMB 11706 / TK 0415)</name>
    <dbReference type="NCBI Taxonomy" id="582899"/>
    <lineage>
        <taxon>Bacteria</taxon>
        <taxon>Pseudomonadati</taxon>
        <taxon>Pseudomonadota</taxon>
        <taxon>Alphaproteobacteria</taxon>
        <taxon>Hyphomicrobiales</taxon>
        <taxon>Hyphomicrobiaceae</taxon>
        <taxon>Hyphomicrobium</taxon>
    </lineage>
</organism>
<dbReference type="PANTHER" id="PTHR43684:SF1">
    <property type="entry name" value="ENOYL-COA DELTA ISOMERASE 2"/>
    <property type="match status" value="1"/>
</dbReference>
<keyword evidence="3 4" id="KW-0413">Isomerase</keyword>
<evidence type="ECO:0000313" key="5">
    <source>
        <dbReference type="Proteomes" id="UP000002033"/>
    </source>
</evidence>
<dbReference type="InterPro" id="IPR051053">
    <property type="entry name" value="ECH/Chromodomain_protein"/>
</dbReference>
<dbReference type="STRING" id="582899.Hden_1981"/>
<proteinExistence type="predicted"/>
<dbReference type="NCBIfam" id="NF004681">
    <property type="entry name" value="PRK06023.1"/>
    <property type="match status" value="1"/>
</dbReference>
<evidence type="ECO:0000256" key="1">
    <source>
        <dbReference type="ARBA" id="ARBA00004275"/>
    </source>
</evidence>
<evidence type="ECO:0000256" key="2">
    <source>
        <dbReference type="ARBA" id="ARBA00023140"/>
    </source>
</evidence>
<gene>
    <name evidence="4" type="ordered locus">Hden_1981</name>
</gene>
<dbReference type="Gene3D" id="3.90.226.10">
    <property type="entry name" value="2-enoyl-CoA Hydratase, Chain A, domain 1"/>
    <property type="match status" value="1"/>
</dbReference>
<dbReference type="eggNOG" id="COG1024">
    <property type="taxonomic scope" value="Bacteria"/>
</dbReference>
<accession>D8JPP8</accession>
<dbReference type="CDD" id="cd06558">
    <property type="entry name" value="crotonase-like"/>
    <property type="match status" value="1"/>
</dbReference>
<dbReference type="RefSeq" id="WP_013215941.1">
    <property type="nucleotide sequence ID" value="NC_014313.1"/>
</dbReference>
<dbReference type="InterPro" id="IPR001753">
    <property type="entry name" value="Enoyl-CoA_hydra/iso"/>
</dbReference>
<dbReference type="AlphaFoldDB" id="D8JPP8"/>
<dbReference type="PANTHER" id="PTHR43684">
    <property type="match status" value="1"/>
</dbReference>
<dbReference type="Pfam" id="PF00378">
    <property type="entry name" value="ECH_1"/>
    <property type="match status" value="1"/>
</dbReference>
<sequence>MTGDVEISASDGVQVLRLTRPAKKNALTSAMYGDLCDAFDRGDNDPAIAVHLITGSAGVFTAGNDLGDFLATAQGTGDLGANVRRFVYLLPMIRKPLIAAVDGVAIGVGTTMLFHCDLVYATPSSTFATPFLSLGLVPEAGSSVLMPRRMGYARAFEMLALGETLSAEQAVQAGFVNKIVSFDRLEETALTSAQRLASMPPEALAVTRSLMRGNPVEILQQTDKEVRAFRERLSSPEALEAFTAFLEKRSPNFRKPV</sequence>
<dbReference type="InterPro" id="IPR029045">
    <property type="entry name" value="ClpP/crotonase-like_dom_sf"/>
</dbReference>
<keyword evidence="5" id="KW-1185">Reference proteome</keyword>
<name>D8JPP8_HYPDA</name>
<evidence type="ECO:0000256" key="3">
    <source>
        <dbReference type="ARBA" id="ARBA00023235"/>
    </source>
</evidence>
<dbReference type="KEGG" id="hdn:Hden_1981"/>
<dbReference type="GO" id="GO:0004165">
    <property type="term" value="F:delta(3)-delta(2)-enoyl-CoA isomerase activity"/>
    <property type="evidence" value="ECO:0007669"/>
    <property type="project" value="UniProtKB-ARBA"/>
</dbReference>
<evidence type="ECO:0000313" key="4">
    <source>
        <dbReference type="EMBL" id="ADJ23782.1"/>
    </source>
</evidence>
<dbReference type="OrthoDB" id="9795727at2"/>